<reference evidence="2" key="1">
    <citation type="submission" date="2013-11" db="EMBL/GenBank/DDBJ databases">
        <title>Genome sequence of the fusiform rust pathogen reveals effectors for host alternation and coevolution with pine.</title>
        <authorList>
            <consortium name="DOE Joint Genome Institute"/>
            <person name="Smith K."/>
            <person name="Pendleton A."/>
            <person name="Kubisiak T."/>
            <person name="Anderson C."/>
            <person name="Salamov A."/>
            <person name="Aerts A."/>
            <person name="Riley R."/>
            <person name="Clum A."/>
            <person name="Lindquist E."/>
            <person name="Ence D."/>
            <person name="Campbell M."/>
            <person name="Kronenberg Z."/>
            <person name="Feau N."/>
            <person name="Dhillon B."/>
            <person name="Hamelin R."/>
            <person name="Burleigh J."/>
            <person name="Smith J."/>
            <person name="Yandell M."/>
            <person name="Nelson C."/>
            <person name="Grigoriev I."/>
            <person name="Davis J."/>
        </authorList>
    </citation>
    <scope>NUCLEOTIDE SEQUENCE</scope>
    <source>
        <strain evidence="2">G11</strain>
    </source>
</reference>
<evidence type="ECO:0000256" key="1">
    <source>
        <dbReference type="SAM" id="MobiDB-lite"/>
    </source>
</evidence>
<organism evidence="2 3">
    <name type="scientific">Cronartium quercuum f. sp. fusiforme G11</name>
    <dbReference type="NCBI Taxonomy" id="708437"/>
    <lineage>
        <taxon>Eukaryota</taxon>
        <taxon>Fungi</taxon>
        <taxon>Dikarya</taxon>
        <taxon>Basidiomycota</taxon>
        <taxon>Pucciniomycotina</taxon>
        <taxon>Pucciniomycetes</taxon>
        <taxon>Pucciniales</taxon>
        <taxon>Coleosporiaceae</taxon>
        <taxon>Cronartium</taxon>
    </lineage>
</organism>
<feature type="region of interest" description="Disordered" evidence="1">
    <location>
        <begin position="427"/>
        <end position="446"/>
    </location>
</feature>
<name>A0A9P6NDV5_9BASI</name>
<dbReference type="AlphaFoldDB" id="A0A9P6NDV5"/>
<evidence type="ECO:0000313" key="3">
    <source>
        <dbReference type="Proteomes" id="UP000886653"/>
    </source>
</evidence>
<feature type="compositionally biased region" description="Basic and acidic residues" evidence="1">
    <location>
        <begin position="360"/>
        <end position="369"/>
    </location>
</feature>
<keyword evidence="3" id="KW-1185">Reference proteome</keyword>
<dbReference type="EMBL" id="MU167286">
    <property type="protein sequence ID" value="KAG0144941.1"/>
    <property type="molecule type" value="Genomic_DNA"/>
</dbReference>
<sequence>MTPLPRKVECAKNDAIASNVLGTESISIEPGQVVCFVIDQAPSATNSITQNEISRPVAKQEQQAKFGLEAVSSVGYEPKTTKEKPKEKKIIGLLDCSANLKIEPEPGLDHEHLTAKPRLVRLSMFREDNMLKWDGLCVDQSIMKVNPPSCHQEQVVMDFSQDLQSKSLIIPNTTNLRSSTPSPGHSEVNFWRAPTEDGQLSACPTVKIASIKSSPSMSIGLIHPPAGTVEAGDVQSQTDTTPKKFLNPVSTTKMYHHSCEDSLGSTAVRSNESYLEELENYVSLPHLASPSTTPMHPSLVDCEFKTSNPKGDKANKASFKAANALESKKQPMPPCYQSSLPRIAFPAMHHPKRPGTAPDQNDKNGKDSSAKSMLLQPAKSIPKAVQPKAEDGAQGDEEGMEILVERKCKMNVIELVTEVKGVQYQSGELSPRPERDDVSSRMFEKGKAPELEKRELSKVVIVEDGVKVHGIEDEMELNSDVGSERQWCWCFKVGHNQPIYTLEYNGLLCPDLPCPSQPIFIYGLLKVATHMRTGAVKT</sequence>
<comment type="caution">
    <text evidence="2">The sequence shown here is derived from an EMBL/GenBank/DDBJ whole genome shotgun (WGS) entry which is preliminary data.</text>
</comment>
<accession>A0A9P6NDV5</accession>
<protein>
    <submittedName>
        <fullName evidence="2">Uncharacterized protein</fullName>
    </submittedName>
</protein>
<dbReference type="Proteomes" id="UP000886653">
    <property type="component" value="Unassembled WGS sequence"/>
</dbReference>
<evidence type="ECO:0000313" key="2">
    <source>
        <dbReference type="EMBL" id="KAG0144941.1"/>
    </source>
</evidence>
<feature type="region of interest" description="Disordered" evidence="1">
    <location>
        <begin position="346"/>
        <end position="396"/>
    </location>
</feature>
<feature type="compositionally biased region" description="Basic and acidic residues" evidence="1">
    <location>
        <begin position="431"/>
        <end position="446"/>
    </location>
</feature>
<proteinExistence type="predicted"/>
<gene>
    <name evidence="2" type="ORF">CROQUDRAFT_707576</name>
</gene>